<evidence type="ECO:0000256" key="1">
    <source>
        <dbReference type="SAM" id="MobiDB-lite"/>
    </source>
</evidence>
<comment type="caution">
    <text evidence="2">The sequence shown here is derived from an EMBL/GenBank/DDBJ whole genome shotgun (WGS) entry which is preliminary data.</text>
</comment>
<dbReference type="EMBL" id="MTKT01000553">
    <property type="protein sequence ID" value="OWM90254.1"/>
    <property type="molecule type" value="Genomic_DNA"/>
</dbReference>
<accession>A0A218XZ66</accession>
<protein>
    <submittedName>
        <fullName evidence="2">Uncharacterized protein</fullName>
    </submittedName>
</protein>
<dbReference type="Proteomes" id="UP000197138">
    <property type="component" value="Unassembled WGS sequence"/>
</dbReference>
<organism evidence="2 3">
    <name type="scientific">Punica granatum</name>
    <name type="common">Pomegranate</name>
    <dbReference type="NCBI Taxonomy" id="22663"/>
    <lineage>
        <taxon>Eukaryota</taxon>
        <taxon>Viridiplantae</taxon>
        <taxon>Streptophyta</taxon>
        <taxon>Embryophyta</taxon>
        <taxon>Tracheophyta</taxon>
        <taxon>Spermatophyta</taxon>
        <taxon>Magnoliopsida</taxon>
        <taxon>eudicotyledons</taxon>
        <taxon>Gunneridae</taxon>
        <taxon>Pentapetalae</taxon>
        <taxon>rosids</taxon>
        <taxon>malvids</taxon>
        <taxon>Myrtales</taxon>
        <taxon>Lythraceae</taxon>
        <taxon>Punica</taxon>
    </lineage>
</organism>
<name>A0A218XZ66_PUNGR</name>
<sequence length="107" mass="11833">MLKSTWHVLPCHMRAGVKSVCLTRKTDKSEGEIWRIEQLEKVTDLQLQPPEHAGGLVDEKLVDDHGQRDSSTDALNVVKTSAHGSTESSEDEHEEGASEKNLAEGQE</sequence>
<evidence type="ECO:0000313" key="3">
    <source>
        <dbReference type="Proteomes" id="UP000197138"/>
    </source>
</evidence>
<gene>
    <name evidence="2" type="ORF">CDL15_Pgr006575</name>
</gene>
<dbReference type="AlphaFoldDB" id="A0A218XZ66"/>
<evidence type="ECO:0000313" key="2">
    <source>
        <dbReference type="EMBL" id="OWM90254.1"/>
    </source>
</evidence>
<feature type="compositionally biased region" description="Basic and acidic residues" evidence="1">
    <location>
        <begin position="95"/>
        <end position="107"/>
    </location>
</feature>
<feature type="compositionally biased region" description="Polar residues" evidence="1">
    <location>
        <begin position="72"/>
        <end position="87"/>
    </location>
</feature>
<reference evidence="3" key="1">
    <citation type="journal article" date="2017" name="Plant J.">
        <title>The pomegranate (Punica granatum L.) genome and the genomics of punicalagin biosynthesis.</title>
        <authorList>
            <person name="Qin G."/>
            <person name="Xu C."/>
            <person name="Ming R."/>
            <person name="Tang H."/>
            <person name="Guyot R."/>
            <person name="Kramer E.M."/>
            <person name="Hu Y."/>
            <person name="Yi X."/>
            <person name="Qi Y."/>
            <person name="Xu X."/>
            <person name="Gao Z."/>
            <person name="Pan H."/>
            <person name="Jian J."/>
            <person name="Tian Y."/>
            <person name="Yue Z."/>
            <person name="Xu Y."/>
        </authorList>
    </citation>
    <scope>NUCLEOTIDE SEQUENCE [LARGE SCALE GENOMIC DNA]</scope>
    <source>
        <strain evidence="3">cv. Dabenzi</strain>
    </source>
</reference>
<proteinExistence type="predicted"/>
<feature type="region of interest" description="Disordered" evidence="1">
    <location>
        <begin position="64"/>
        <end position="107"/>
    </location>
</feature>